<reference evidence="2" key="1">
    <citation type="submission" date="2020-02" db="EMBL/GenBank/DDBJ databases">
        <authorList>
            <person name="Meier V. D."/>
        </authorList>
    </citation>
    <scope>NUCLEOTIDE SEQUENCE</scope>
    <source>
        <strain evidence="2">AVDCRST_MAG68</strain>
    </source>
</reference>
<feature type="compositionally biased region" description="Basic residues" evidence="1">
    <location>
        <begin position="275"/>
        <end position="285"/>
    </location>
</feature>
<feature type="compositionally biased region" description="Basic residues" evidence="1">
    <location>
        <begin position="204"/>
        <end position="229"/>
    </location>
</feature>
<proteinExistence type="predicted"/>
<feature type="compositionally biased region" description="Basic residues" evidence="1">
    <location>
        <begin position="21"/>
        <end position="30"/>
    </location>
</feature>
<organism evidence="2">
    <name type="scientific">uncultured Gemmatimonadota bacterium</name>
    <dbReference type="NCBI Taxonomy" id="203437"/>
    <lineage>
        <taxon>Bacteria</taxon>
        <taxon>Pseudomonadati</taxon>
        <taxon>Gemmatimonadota</taxon>
        <taxon>environmental samples</taxon>
    </lineage>
</organism>
<feature type="non-terminal residue" evidence="2">
    <location>
        <position position="351"/>
    </location>
</feature>
<feature type="compositionally biased region" description="Basic residues" evidence="1">
    <location>
        <begin position="57"/>
        <end position="67"/>
    </location>
</feature>
<feature type="compositionally biased region" description="Basic and acidic residues" evidence="1">
    <location>
        <begin position="135"/>
        <end position="162"/>
    </location>
</feature>
<protein>
    <submittedName>
        <fullName evidence="2">Ribose ABC transport system, permease protein RbsC</fullName>
    </submittedName>
</protein>
<feature type="compositionally biased region" description="Gly residues" evidence="1">
    <location>
        <begin position="115"/>
        <end position="128"/>
    </location>
</feature>
<gene>
    <name evidence="2" type="ORF">AVDCRST_MAG68-2823</name>
</gene>
<evidence type="ECO:0000256" key="1">
    <source>
        <dbReference type="SAM" id="MobiDB-lite"/>
    </source>
</evidence>
<dbReference type="EMBL" id="CADCTW010000089">
    <property type="protein sequence ID" value="CAA9318809.1"/>
    <property type="molecule type" value="Genomic_DNA"/>
</dbReference>
<accession>A0A6J4L027</accession>
<feature type="compositionally biased region" description="Gly residues" evidence="1">
    <location>
        <begin position="1"/>
        <end position="12"/>
    </location>
</feature>
<feature type="compositionally biased region" description="Low complexity" evidence="1">
    <location>
        <begin position="323"/>
        <end position="334"/>
    </location>
</feature>
<name>A0A6J4L027_9BACT</name>
<dbReference type="AlphaFoldDB" id="A0A6J4L027"/>
<feature type="region of interest" description="Disordered" evidence="1">
    <location>
        <begin position="1"/>
        <end position="351"/>
    </location>
</feature>
<feature type="compositionally biased region" description="Gly residues" evidence="1">
    <location>
        <begin position="83"/>
        <end position="94"/>
    </location>
</feature>
<feature type="non-terminal residue" evidence="2">
    <location>
        <position position="1"/>
    </location>
</feature>
<sequence length="351" mass="36967">GNSGADGRGAGGAAPAARHAAGCRKRRSRAAHAGAAGQGGFDAAAAGRRGRADRGVRVRRHPLRALRHAREPPQRAAPEQHAGDGGAGDDAGGPHGRDRPVSGIGARHRGDRGGDALGPGDARGGVGRARGRPAAGDHQRPPHHPRPDPAVHRHARHDDRRARCGARRHGRELGAGGSHGRGLPLAGPGAHVRRPGPRDPRRPGVPHRLHRPALHPLRPLHLRRRRPPGRRAPAGPQGGPRADRHLRPQRPPRSPGRDRPGRAPGRGPAGGRHGLGARRHRRGGRRRDAAQRRAGRGRLHGCGRAAPRRDLQPVQPGGHHHPLVAGRAARRLPAGRGGGAEPPAEARRPWV</sequence>
<feature type="compositionally biased region" description="Low complexity" evidence="1">
    <location>
        <begin position="31"/>
        <end position="47"/>
    </location>
</feature>
<evidence type="ECO:0000313" key="2">
    <source>
        <dbReference type="EMBL" id="CAA9318809.1"/>
    </source>
</evidence>